<evidence type="ECO:0000313" key="2">
    <source>
        <dbReference type="Proteomes" id="UP001459277"/>
    </source>
</evidence>
<dbReference type="EMBL" id="JAZDWU010000003">
    <property type="protein sequence ID" value="KAL0009267.1"/>
    <property type="molecule type" value="Genomic_DNA"/>
</dbReference>
<reference evidence="1 2" key="1">
    <citation type="submission" date="2024-01" db="EMBL/GenBank/DDBJ databases">
        <title>A telomere-to-telomere, gap-free genome of sweet tea (Lithocarpus litseifolius).</title>
        <authorList>
            <person name="Zhou J."/>
        </authorList>
    </citation>
    <scope>NUCLEOTIDE SEQUENCE [LARGE SCALE GENOMIC DNA]</scope>
    <source>
        <strain evidence="1">Zhou-2022a</strain>
        <tissue evidence="1">Leaf</tissue>
    </source>
</reference>
<gene>
    <name evidence="1" type="ORF">SO802_010769</name>
</gene>
<name>A0AAW2DFN2_9ROSI</name>
<comment type="caution">
    <text evidence="1">The sequence shown here is derived from an EMBL/GenBank/DDBJ whole genome shotgun (WGS) entry which is preliminary data.</text>
</comment>
<organism evidence="1 2">
    <name type="scientific">Lithocarpus litseifolius</name>
    <dbReference type="NCBI Taxonomy" id="425828"/>
    <lineage>
        <taxon>Eukaryota</taxon>
        <taxon>Viridiplantae</taxon>
        <taxon>Streptophyta</taxon>
        <taxon>Embryophyta</taxon>
        <taxon>Tracheophyta</taxon>
        <taxon>Spermatophyta</taxon>
        <taxon>Magnoliopsida</taxon>
        <taxon>eudicotyledons</taxon>
        <taxon>Gunneridae</taxon>
        <taxon>Pentapetalae</taxon>
        <taxon>rosids</taxon>
        <taxon>fabids</taxon>
        <taxon>Fagales</taxon>
        <taxon>Fagaceae</taxon>
        <taxon>Lithocarpus</taxon>
    </lineage>
</organism>
<evidence type="ECO:0000313" key="1">
    <source>
        <dbReference type="EMBL" id="KAL0009267.1"/>
    </source>
</evidence>
<accession>A0AAW2DFN2</accession>
<proteinExistence type="predicted"/>
<dbReference type="AlphaFoldDB" id="A0AAW2DFN2"/>
<dbReference type="Proteomes" id="UP001459277">
    <property type="component" value="Unassembled WGS sequence"/>
</dbReference>
<sequence>MLASNHQMMTHVIPKISPKTNTWPVQLILVFTLYTFARKETRTTEKAIRSSRRPLFPSTVFNKNNRFYHCSPQTREFEVVKKLHFYC</sequence>
<keyword evidence="2" id="KW-1185">Reference proteome</keyword>
<protein>
    <submittedName>
        <fullName evidence="1">Uncharacterized protein</fullName>
    </submittedName>
</protein>